<feature type="domain" description="HTH luxR-type" evidence="4">
    <location>
        <begin position="807"/>
        <end position="872"/>
    </location>
</feature>
<dbReference type="GO" id="GO:0006355">
    <property type="term" value="P:regulation of DNA-templated transcription"/>
    <property type="evidence" value="ECO:0007669"/>
    <property type="project" value="InterPro"/>
</dbReference>
<evidence type="ECO:0000259" key="4">
    <source>
        <dbReference type="PROSITE" id="PS50043"/>
    </source>
</evidence>
<evidence type="ECO:0000313" key="5">
    <source>
        <dbReference type="EMBL" id="SRX95560.1"/>
    </source>
</evidence>
<dbReference type="SMART" id="SM00421">
    <property type="entry name" value="HTH_LUXR"/>
    <property type="match status" value="1"/>
</dbReference>
<dbReference type="Pfam" id="PF00196">
    <property type="entry name" value="GerE"/>
    <property type="match status" value="1"/>
</dbReference>
<dbReference type="PROSITE" id="PS00622">
    <property type="entry name" value="HTH_LUXR_1"/>
    <property type="match status" value="1"/>
</dbReference>
<sequence length="883" mass="93527">MRYSWPLTGRAEEMRVIQAAIADPENAGILICGSAGVGKSRIAREALRSAACNGCTTRWAVGTSSAREVPLGALESWAPTAGSETLHVVRAVIEALTATPEGSQVVIGVDDVNLLDDLSTFVLHRIVQRRAAKLMLTVRSRDPVPAATQEIWAAAPFDRLDLQPLARDDTAQLLAATLGGQVDPDDASRLWRLTHGNALYLRNIVEQEVTDGRLVQQNGYWVWIGDPVVPAGLADIIESRIGTLPTAVADVLDALAVSEPIELAALERITDAAAVEEADIRGLISVERVGDRTEVRVAHPLYALVRQKRAAPTRLRRMRGLVATELANADGGDDIQTVVQRAKLSLDSDLTLEPDLLLTAARGAVWLTDLPLADRLAEAAMRTGAGQEAYFIRAHALSALGRSDEANAVLISCPSEGFTDADNARLIFLRASTLFWALSDPAGAKKLVDDAWHAAPEESRGCLEAFLTVYWASMGDPAAAMERSKNLVLEQLPGLVAIETAWAITSGAGDAGRIADAVAAAAAGYRLLTPAFDAPLMGVVLADAHVGALLLAGMVGQAEEVAHRLAEEAVDLPGSARLLTNLVAGRAALGAGRLGTACSLLEPLSNMLSVAGEAGNGAWYKCLIHYAIALGIRSVTDGAAAALELVELHRHPSWQCVDHERALAHAWAAASQGAVSQAIDTVLSAAEIARSRDQFAAEVVCLQTATQLGDDSTWSRLHDLSEFVEGPRVIAAARFSTALHARDSRELESVSREFERIGDNVAALDAAAHAAVVYRTEGRRGSAFGCAARAEALARQCGGARTPALANAIEPLPLTSREREIVMMLADGLANRAIAERLCLSVRTVETHIYRAMAKTGAAGREELAALLPRHPQVSTHGGSGSN</sequence>
<name>A0A375Z3P0_MYCSH</name>
<evidence type="ECO:0000313" key="6">
    <source>
        <dbReference type="Proteomes" id="UP000252015"/>
    </source>
</evidence>
<dbReference type="InterPro" id="IPR016032">
    <property type="entry name" value="Sig_transdc_resp-reg_C-effctor"/>
</dbReference>
<dbReference type="InterPro" id="IPR027417">
    <property type="entry name" value="P-loop_NTPase"/>
</dbReference>
<dbReference type="EMBL" id="UEGW01000001">
    <property type="protein sequence ID" value="SRX95560.1"/>
    <property type="molecule type" value="Genomic_DNA"/>
</dbReference>
<keyword evidence="3" id="KW-0804">Transcription</keyword>
<dbReference type="PANTHER" id="PTHR44688:SF16">
    <property type="entry name" value="DNA-BINDING TRANSCRIPTIONAL ACTIVATOR DEVR_DOSR"/>
    <property type="match status" value="1"/>
</dbReference>
<keyword evidence="1" id="KW-0805">Transcription regulation</keyword>
<dbReference type="Proteomes" id="UP000252015">
    <property type="component" value="Unassembled WGS sequence"/>
</dbReference>
<keyword evidence="2" id="KW-0238">DNA-binding</keyword>
<dbReference type="PANTHER" id="PTHR44688">
    <property type="entry name" value="DNA-BINDING TRANSCRIPTIONAL ACTIVATOR DEVR_DOSR"/>
    <property type="match status" value="1"/>
</dbReference>
<gene>
    <name evidence="5" type="ORF">MSP7336_03829</name>
</gene>
<evidence type="ECO:0000256" key="1">
    <source>
        <dbReference type="ARBA" id="ARBA00023015"/>
    </source>
</evidence>
<keyword evidence="6" id="KW-1185">Reference proteome</keyword>
<dbReference type="GO" id="GO:0003677">
    <property type="term" value="F:DNA binding"/>
    <property type="evidence" value="ECO:0007669"/>
    <property type="project" value="UniProtKB-KW"/>
</dbReference>
<dbReference type="PRINTS" id="PR00038">
    <property type="entry name" value="HTHLUXR"/>
</dbReference>
<dbReference type="InterPro" id="IPR000792">
    <property type="entry name" value="Tscrpt_reg_LuxR_C"/>
</dbReference>
<dbReference type="SUPFAM" id="SSF46894">
    <property type="entry name" value="C-terminal effector domain of the bipartite response regulators"/>
    <property type="match status" value="1"/>
</dbReference>
<dbReference type="RefSeq" id="WP_113964347.1">
    <property type="nucleotide sequence ID" value="NZ_UEGW01000001.1"/>
</dbReference>
<dbReference type="InterPro" id="IPR036388">
    <property type="entry name" value="WH-like_DNA-bd_sf"/>
</dbReference>
<evidence type="ECO:0000256" key="2">
    <source>
        <dbReference type="ARBA" id="ARBA00023125"/>
    </source>
</evidence>
<reference evidence="5 6" key="1">
    <citation type="submission" date="2018-05" db="EMBL/GenBank/DDBJ databases">
        <authorList>
            <consortium name="IHU Genomes"/>
        </authorList>
    </citation>
    <scope>NUCLEOTIDE SEQUENCE [LARGE SCALE GENOMIC DNA]</scope>
    <source>
        <strain evidence="5 6">P7336</strain>
    </source>
</reference>
<dbReference type="Gene3D" id="3.40.50.300">
    <property type="entry name" value="P-loop containing nucleotide triphosphate hydrolases"/>
    <property type="match status" value="1"/>
</dbReference>
<dbReference type="STRING" id="29313.BHQ16_20210"/>
<evidence type="ECO:0000256" key="3">
    <source>
        <dbReference type="ARBA" id="ARBA00023163"/>
    </source>
</evidence>
<accession>A0A375Z3P0</accession>
<proteinExistence type="predicted"/>
<dbReference type="Gene3D" id="1.10.10.10">
    <property type="entry name" value="Winged helix-like DNA-binding domain superfamily/Winged helix DNA-binding domain"/>
    <property type="match status" value="1"/>
</dbReference>
<dbReference type="AlphaFoldDB" id="A0A375Z3P0"/>
<dbReference type="CDD" id="cd06170">
    <property type="entry name" value="LuxR_C_like"/>
    <property type="match status" value="1"/>
</dbReference>
<dbReference type="SUPFAM" id="SSF52540">
    <property type="entry name" value="P-loop containing nucleoside triphosphate hydrolases"/>
    <property type="match status" value="1"/>
</dbReference>
<dbReference type="PROSITE" id="PS50043">
    <property type="entry name" value="HTH_LUXR_2"/>
    <property type="match status" value="1"/>
</dbReference>
<protein>
    <submittedName>
        <fullName evidence="5">Transcriptional regulator [Rhodococcus jostii RHA1]</fullName>
    </submittedName>
</protein>
<organism evidence="5 6">
    <name type="scientific">Mycobacterium shimoidei</name>
    <dbReference type="NCBI Taxonomy" id="29313"/>
    <lineage>
        <taxon>Bacteria</taxon>
        <taxon>Bacillati</taxon>
        <taxon>Actinomycetota</taxon>
        <taxon>Actinomycetes</taxon>
        <taxon>Mycobacteriales</taxon>
        <taxon>Mycobacteriaceae</taxon>
        <taxon>Mycobacterium</taxon>
    </lineage>
</organism>